<protein>
    <submittedName>
        <fullName evidence="6">DNase I-like protein</fullName>
    </submittedName>
</protein>
<proteinExistence type="predicted"/>
<dbReference type="InterPro" id="IPR036691">
    <property type="entry name" value="Endo/exonu/phosph_ase_sf"/>
</dbReference>
<sequence>MFIIKNDKAVQTMEYEINKYLQIAKKNNWRADGKSHQWVKLYKIHKLDERLALESRRNSLAGLKLSQDNPFLKKAQLESTMEASVEPDSDQIKEDYILNKMQERESEFTLVDNIKLFIGTWNVNGRPSKESLIPWFQSSKELVNADIIAIGFQEMDLSPEAYLLNDGTKEEEWDNSVRQVLALMKDSYTKLRSKQLVGMLLMIYVKEQHVKDIEYVADNSAGCGIMGMMGNKGGVAIRIKFRDTYLCFVNCHLAASVSEVSRRNQDYKELCRRLVFPSHIGVSRYFATAPGVAGATGLSNTISNVHTRGLSVYNNDILFWLGDLNYRIDLPEEKVFALLNENKLGELIEKDQLNAQKKLNLAFSGFSEGELNFLPTYKYEIGSEVLTPNEKKRIPSWCDRILWCANKEENVKQLFYQSQNSMVSSDHKPVSALFNVSVKTLLTGKYEEVRGEISRVLDKFENEVTAVVSVSPLSIDFGEVKYNCYESRTITIENTSPTCAHFEILPTGDIMKAARPWLWVNPPKDMLLPGESKQYNVTILVDESSAPALNMGQEELKTIIKITLRNEKAYFVDVFGEYKPTCFGTALGYLAKLTGPIREANPKEIQSLPAHFERSIPWEIWRMCDFLSRYGATTEKLFLEKGDDDLVTYIRECLDTGEEFDHKILMNDSSTSTRTAGGNSGIYSMAEALINFLRALPEPVIPFDLYDKCLAAVTKGKEAITDVLEELPRVHLNVFIYLTQFLRMLIQSGPSNDPDLKDKLILFSAVLMRTRQYKPNQFYFIEERKQTALLTIYLAEDEEFD</sequence>
<dbReference type="InterPro" id="IPR000300">
    <property type="entry name" value="IPPc"/>
</dbReference>
<dbReference type="PANTHER" id="PTHR11200">
    <property type="entry name" value="INOSITOL 5-PHOSPHATASE"/>
    <property type="match status" value="1"/>
</dbReference>
<evidence type="ECO:0000256" key="4">
    <source>
        <dbReference type="ARBA" id="ARBA00023329"/>
    </source>
</evidence>
<dbReference type="SUPFAM" id="SSF56219">
    <property type="entry name" value="DNase I-like"/>
    <property type="match status" value="1"/>
</dbReference>
<dbReference type="AlphaFoldDB" id="A0A1Y1ZEK1"/>
<dbReference type="InterPro" id="IPR008936">
    <property type="entry name" value="Rho_GTPase_activation_prot"/>
</dbReference>
<dbReference type="InterPro" id="IPR000198">
    <property type="entry name" value="RhoGAP_dom"/>
</dbReference>
<dbReference type="Proteomes" id="UP000193498">
    <property type="component" value="Unassembled WGS sequence"/>
</dbReference>
<dbReference type="Gene3D" id="2.60.40.10">
    <property type="entry name" value="Immunoglobulins"/>
    <property type="match status" value="1"/>
</dbReference>
<dbReference type="SUPFAM" id="SSF48350">
    <property type="entry name" value="GTPase activation domain, GAP"/>
    <property type="match status" value="1"/>
</dbReference>
<dbReference type="Pfam" id="PF21310">
    <property type="entry name" value="OCRL-like_ASH"/>
    <property type="match status" value="1"/>
</dbReference>
<evidence type="ECO:0000259" key="5">
    <source>
        <dbReference type="PROSITE" id="PS50238"/>
    </source>
</evidence>
<dbReference type="Pfam" id="PF00620">
    <property type="entry name" value="RhoGAP"/>
    <property type="match status" value="1"/>
</dbReference>
<gene>
    <name evidence="6" type="ORF">K493DRAFT_309817</name>
</gene>
<dbReference type="STRING" id="1314790.A0A1Y1ZEK1"/>
<dbReference type="GO" id="GO:0007165">
    <property type="term" value="P:signal transduction"/>
    <property type="evidence" value="ECO:0007669"/>
    <property type="project" value="InterPro"/>
</dbReference>
<dbReference type="SMART" id="SM00128">
    <property type="entry name" value="IPPc"/>
    <property type="match status" value="1"/>
</dbReference>
<evidence type="ECO:0000256" key="3">
    <source>
        <dbReference type="ARBA" id="ARBA00022753"/>
    </source>
</evidence>
<dbReference type="PANTHER" id="PTHR11200:SF300">
    <property type="entry name" value="TYPE II INOSITOL 1,4,5-TRISPHOSPHATE 5-PHOSPHATASE"/>
    <property type="match status" value="1"/>
</dbReference>
<evidence type="ECO:0000313" key="6">
    <source>
        <dbReference type="EMBL" id="ORY08397.1"/>
    </source>
</evidence>
<dbReference type="InterPro" id="IPR013783">
    <property type="entry name" value="Ig-like_fold"/>
</dbReference>
<reference evidence="6 7" key="1">
    <citation type="submission" date="2016-07" db="EMBL/GenBank/DDBJ databases">
        <title>Pervasive Adenine N6-methylation of Active Genes in Fungi.</title>
        <authorList>
            <consortium name="DOE Joint Genome Institute"/>
            <person name="Mondo S.J."/>
            <person name="Dannebaum R.O."/>
            <person name="Kuo R.C."/>
            <person name="Labutti K."/>
            <person name="Haridas S."/>
            <person name="Kuo A."/>
            <person name="Salamov A."/>
            <person name="Ahrendt S.R."/>
            <person name="Lipzen A."/>
            <person name="Sullivan W."/>
            <person name="Andreopoulos W.B."/>
            <person name="Clum A."/>
            <person name="Lindquist E."/>
            <person name="Daum C."/>
            <person name="Ramamoorthy G.K."/>
            <person name="Gryganskyi A."/>
            <person name="Culley D."/>
            <person name="Magnuson J.K."/>
            <person name="James T.Y."/>
            <person name="O'Malley M.A."/>
            <person name="Stajich J.E."/>
            <person name="Spatafora J.W."/>
            <person name="Visel A."/>
            <person name="Grigoriev I.V."/>
        </authorList>
    </citation>
    <scope>NUCLEOTIDE SEQUENCE [LARGE SCALE GENOMIC DNA]</scope>
    <source>
        <strain evidence="6 7">CBS 931.73</strain>
    </source>
</reference>
<dbReference type="OrthoDB" id="7862313at2759"/>
<keyword evidence="4" id="KW-0968">Cytoplasmic vesicle</keyword>
<accession>A0A1Y1ZEK1</accession>
<comment type="subcellular location">
    <subcellularLocation>
        <location evidence="2">Cytoplasmic vesicle</location>
        <location evidence="2">Phagosome membrane</location>
    </subcellularLocation>
    <subcellularLocation>
        <location evidence="1">Early endosome membrane</location>
    </subcellularLocation>
</comment>
<dbReference type="GO" id="GO:0046856">
    <property type="term" value="P:phosphatidylinositol dephosphorylation"/>
    <property type="evidence" value="ECO:0007669"/>
    <property type="project" value="InterPro"/>
</dbReference>
<dbReference type="GO" id="GO:0004439">
    <property type="term" value="F:phosphatidylinositol-4,5-bisphosphate 5-phosphatase activity"/>
    <property type="evidence" value="ECO:0007669"/>
    <property type="project" value="TreeGrafter"/>
</dbReference>
<dbReference type="EMBL" id="MCFE01000001">
    <property type="protein sequence ID" value="ORY08397.1"/>
    <property type="molecule type" value="Genomic_DNA"/>
</dbReference>
<dbReference type="InterPro" id="IPR048869">
    <property type="entry name" value="OCRL-1_2_ASH"/>
</dbReference>
<evidence type="ECO:0000256" key="1">
    <source>
        <dbReference type="ARBA" id="ARBA00004146"/>
    </source>
</evidence>
<keyword evidence="7" id="KW-1185">Reference proteome</keyword>
<name>A0A1Y1ZEK1_9FUNG</name>
<dbReference type="Gene3D" id="3.60.10.10">
    <property type="entry name" value="Endonuclease/exonuclease/phosphatase"/>
    <property type="match status" value="1"/>
</dbReference>
<dbReference type="GO" id="GO:0031901">
    <property type="term" value="C:early endosome membrane"/>
    <property type="evidence" value="ECO:0007669"/>
    <property type="project" value="UniProtKB-SubCell"/>
</dbReference>
<dbReference type="PROSITE" id="PS50238">
    <property type="entry name" value="RHOGAP"/>
    <property type="match status" value="1"/>
</dbReference>
<dbReference type="SMART" id="SM00324">
    <property type="entry name" value="RhoGAP"/>
    <property type="match status" value="1"/>
</dbReference>
<comment type="caution">
    <text evidence="6">The sequence shown here is derived from an EMBL/GenBank/DDBJ whole genome shotgun (WGS) entry which is preliminary data.</text>
</comment>
<dbReference type="Gene3D" id="1.10.555.10">
    <property type="entry name" value="Rho GTPase activation protein"/>
    <property type="match status" value="1"/>
</dbReference>
<evidence type="ECO:0000256" key="2">
    <source>
        <dbReference type="ARBA" id="ARBA00004580"/>
    </source>
</evidence>
<feature type="domain" description="Rho-GAP" evidence="5">
    <location>
        <begin position="606"/>
        <end position="801"/>
    </location>
</feature>
<dbReference type="InterPro" id="IPR046985">
    <property type="entry name" value="IP5"/>
</dbReference>
<keyword evidence="3" id="KW-0967">Endosome</keyword>
<dbReference type="InParanoid" id="A0A1Y1ZEK1"/>
<evidence type="ECO:0000313" key="7">
    <source>
        <dbReference type="Proteomes" id="UP000193498"/>
    </source>
</evidence>
<organism evidence="6 7">
    <name type="scientific">Basidiobolus meristosporus CBS 931.73</name>
    <dbReference type="NCBI Taxonomy" id="1314790"/>
    <lineage>
        <taxon>Eukaryota</taxon>
        <taxon>Fungi</taxon>
        <taxon>Fungi incertae sedis</taxon>
        <taxon>Zoopagomycota</taxon>
        <taxon>Entomophthoromycotina</taxon>
        <taxon>Basidiobolomycetes</taxon>
        <taxon>Basidiobolales</taxon>
        <taxon>Basidiobolaceae</taxon>
        <taxon>Basidiobolus</taxon>
    </lineage>
</organism>
<dbReference type="Pfam" id="PF22669">
    <property type="entry name" value="Exo_endo_phos2"/>
    <property type="match status" value="1"/>
</dbReference>